<dbReference type="RefSeq" id="WP_133342427.1">
    <property type="nucleotide sequence ID" value="NZ_SMZO01000014.1"/>
</dbReference>
<dbReference type="EMBL" id="SMZO01000014">
    <property type="protein sequence ID" value="TDL89064.1"/>
    <property type="molecule type" value="Genomic_DNA"/>
</dbReference>
<evidence type="ECO:0000313" key="1">
    <source>
        <dbReference type="EMBL" id="TDL89064.1"/>
    </source>
</evidence>
<gene>
    <name evidence="1" type="ORF">E2L05_08150</name>
</gene>
<sequence length="64" mass="6990">MSALALVVALRAAALPELPGETLNAGDYFDFDSFGTTVRTLESSRVQREYPFPATGVLLLRRFA</sequence>
<name>A0A4R6AZ61_9RHOB</name>
<evidence type="ECO:0000313" key="2">
    <source>
        <dbReference type="Proteomes" id="UP000294562"/>
    </source>
</evidence>
<accession>A0A4R6AZ61</accession>
<reference evidence="1 2" key="1">
    <citation type="submission" date="2019-03" db="EMBL/GenBank/DDBJ databases">
        <title>Rhodobacteraceae bacterium SM1902, a new member of the family Rhodobacteraceae isolated from Yantai.</title>
        <authorList>
            <person name="Sun Y."/>
        </authorList>
    </citation>
    <scope>NUCLEOTIDE SEQUENCE [LARGE SCALE GENOMIC DNA]</scope>
    <source>
        <strain evidence="1 2">SM1902</strain>
    </source>
</reference>
<protein>
    <submittedName>
        <fullName evidence="1">Uncharacterized protein</fullName>
    </submittedName>
</protein>
<comment type="caution">
    <text evidence="1">The sequence shown here is derived from an EMBL/GenBank/DDBJ whole genome shotgun (WGS) entry which is preliminary data.</text>
</comment>
<keyword evidence="2" id="KW-1185">Reference proteome</keyword>
<dbReference type="AlphaFoldDB" id="A0A4R6AZ61"/>
<dbReference type="Proteomes" id="UP000294562">
    <property type="component" value="Unassembled WGS sequence"/>
</dbReference>
<proteinExistence type="predicted"/>
<organism evidence="1 2">
    <name type="scientific">Meridianimarinicoccus aquatilis</name>
    <dbReference type="NCBI Taxonomy" id="2552766"/>
    <lineage>
        <taxon>Bacteria</taxon>
        <taxon>Pseudomonadati</taxon>
        <taxon>Pseudomonadota</taxon>
        <taxon>Alphaproteobacteria</taxon>
        <taxon>Rhodobacterales</taxon>
        <taxon>Paracoccaceae</taxon>
        <taxon>Meridianimarinicoccus</taxon>
    </lineage>
</organism>